<dbReference type="InterPro" id="IPR036691">
    <property type="entry name" value="Endo/exonu/phosph_ase_sf"/>
</dbReference>
<dbReference type="Pfam" id="PF03372">
    <property type="entry name" value="Exo_endo_phos"/>
    <property type="match status" value="1"/>
</dbReference>
<keyword evidence="3" id="KW-0378">Hydrolase</keyword>
<dbReference type="EMBL" id="CP001966">
    <property type="protein sequence ID" value="ADG77931.1"/>
    <property type="molecule type" value="Genomic_DNA"/>
</dbReference>
<keyword evidence="3" id="KW-0540">Nuclease</keyword>
<dbReference type="RefSeq" id="WP_013125969.1">
    <property type="nucleotide sequence ID" value="NC_014158.1"/>
</dbReference>
<keyword evidence="3" id="KW-0255">Endonuclease</keyword>
<keyword evidence="4" id="KW-1185">Reference proteome</keyword>
<sequence>MPRAIPSPPARSVRRLALGALTAAFIALFTIATATAGTLNVRVLQMNTWNNGQSVKGGEKLLLEEIQRVQPDIVILSEAGTVTQSLATSLNQNGTTYYSTLKTRDSGILSKYPIESSADLADGRATKAIINVDGTSFAVYSLHLNPSVYAPYLPRGYNGDSSEYRGWDQITTGPVTDTDTVLAVNAESGRPAAVARVIADAAAEAAKGRQILLGGDFNEPSNLDWTAATKNTFDHNGAVIPWQSTQQLQDAGYLDAYRTKYPDPVTHPGITWAVGNPLASIGDLDWTPKADGRDRLDFLFTKSGQKLTLKDIGLLGPNTSVANGTIVPDGTADNFLDPTRPFASDHRHLLADYTLTTDKQVITPQPPADTTGLEARRAVAEALAAAATIPVRIALTLVEAAQQLYATVRDFVTAVPAALFGGDRSTAPTLSAPTVGDSGRSTSEAPDAGTVRSVADTRTPGPASATPDDTDGPTPTATSATTTTPSPAASTTPTASTASSPTTKTTPAVAPAPAAESTATPTPADSTASPEKSGTTDSGSTRATSAESGTATADDPKAPSTDA</sequence>
<reference evidence="3 4" key="2">
    <citation type="journal article" date="2011" name="Stand. Genomic Sci.">
        <title>Complete genome sequence of Tsukamurella paurometabola type strain (no. 33).</title>
        <authorList>
            <person name="Munk A.C."/>
            <person name="Lapidus A."/>
            <person name="Lucas S."/>
            <person name="Nolan M."/>
            <person name="Tice H."/>
            <person name="Cheng J.F."/>
            <person name="Del Rio T.G."/>
            <person name="Goodwin L."/>
            <person name="Pitluck S."/>
            <person name="Liolios K."/>
            <person name="Huntemann M."/>
            <person name="Ivanova N."/>
            <person name="Mavromatis K."/>
            <person name="Mikhailova N."/>
            <person name="Pati A."/>
            <person name="Chen A."/>
            <person name="Palaniappan K."/>
            <person name="Tapia R."/>
            <person name="Han C."/>
            <person name="Land M."/>
            <person name="Hauser L."/>
            <person name="Chang Y.J."/>
            <person name="Jeffries C.D."/>
            <person name="Brettin T."/>
            <person name="Yasawong M."/>
            <person name="Brambilla E.M."/>
            <person name="Rohde M."/>
            <person name="Sikorski J."/>
            <person name="Goker M."/>
            <person name="Detter J.C."/>
            <person name="Woyke T."/>
            <person name="Bristow J."/>
            <person name="Eisen J.A."/>
            <person name="Markowitz V."/>
            <person name="Hugenholtz P."/>
            <person name="Kyrpides N.C."/>
            <person name="Klenk H.P."/>
        </authorList>
    </citation>
    <scope>NUCLEOTIDE SEQUENCE [LARGE SCALE GENOMIC DNA]</scope>
    <source>
        <strain evidence="4">ATCC 8368 / DSM 20162 / CCUG 35730 / CIP 100753 / JCM 10117 / KCTC 9821 / NBRC 16120 / NCIMB 702349 / NCTC 13040</strain>
    </source>
</reference>
<evidence type="ECO:0000256" key="1">
    <source>
        <dbReference type="SAM" id="MobiDB-lite"/>
    </source>
</evidence>
<dbReference type="GO" id="GO:0004519">
    <property type="term" value="F:endonuclease activity"/>
    <property type="evidence" value="ECO:0007669"/>
    <property type="project" value="UniProtKB-KW"/>
</dbReference>
<dbReference type="Proteomes" id="UP000001213">
    <property type="component" value="Chromosome"/>
</dbReference>
<gene>
    <name evidence="3" type="ordered locus">Tpau_1302</name>
</gene>
<evidence type="ECO:0000313" key="4">
    <source>
        <dbReference type="Proteomes" id="UP000001213"/>
    </source>
</evidence>
<evidence type="ECO:0000259" key="2">
    <source>
        <dbReference type="Pfam" id="PF03372"/>
    </source>
</evidence>
<feature type="compositionally biased region" description="Polar residues" evidence="1">
    <location>
        <begin position="532"/>
        <end position="551"/>
    </location>
</feature>
<dbReference type="KEGG" id="tpr:Tpau_1302"/>
<dbReference type="SUPFAM" id="SSF56219">
    <property type="entry name" value="DNase I-like"/>
    <property type="match status" value="1"/>
</dbReference>
<feature type="domain" description="Endonuclease/exonuclease/phosphatase" evidence="2">
    <location>
        <begin position="47"/>
        <end position="308"/>
    </location>
</feature>
<proteinExistence type="predicted"/>
<protein>
    <submittedName>
        <fullName evidence="3">Endonuclease/exonuclease/phosphatase</fullName>
    </submittedName>
</protein>
<dbReference type="Gene3D" id="3.60.10.10">
    <property type="entry name" value="Endonuclease/exonuclease/phosphatase"/>
    <property type="match status" value="1"/>
</dbReference>
<accession>D5UWQ9</accession>
<dbReference type="AlphaFoldDB" id="D5UWQ9"/>
<dbReference type="STRING" id="521096.Tpau_1302"/>
<keyword evidence="3" id="KW-0269">Exonuclease</keyword>
<name>D5UWQ9_TSUPD</name>
<dbReference type="HOGENOM" id="CLU_035318_0_0_11"/>
<feature type="compositionally biased region" description="Low complexity" evidence="1">
    <location>
        <begin position="462"/>
        <end position="530"/>
    </location>
</feature>
<dbReference type="eggNOG" id="COG3021">
    <property type="taxonomic scope" value="Bacteria"/>
</dbReference>
<reference evidence="4" key="1">
    <citation type="submission" date="2010-03" db="EMBL/GenBank/DDBJ databases">
        <title>The complete chromosome of Tsukamurella paurometabola DSM 20162.</title>
        <authorList>
            <consortium name="US DOE Joint Genome Institute (JGI-PGF)"/>
            <person name="Lucas S."/>
            <person name="Copeland A."/>
            <person name="Lapidus A."/>
            <person name="Glavina del Rio T."/>
            <person name="Dalin E."/>
            <person name="Tice H."/>
            <person name="Bruce D."/>
            <person name="Goodwin L."/>
            <person name="Pitluck S."/>
            <person name="Kyrpides N."/>
            <person name="Mavromatis K."/>
            <person name="Ivanova N."/>
            <person name="Mikhailova N."/>
            <person name="Munk A.C."/>
            <person name="Brettin T."/>
            <person name="Detter J.C."/>
            <person name="Tapia R."/>
            <person name="Han C."/>
            <person name="Larimer F."/>
            <person name="Land M."/>
            <person name="Hauser L."/>
            <person name="Markowitz V."/>
            <person name="Cheng J.-F."/>
            <person name="Hugenholtz P."/>
            <person name="Woyke T."/>
            <person name="Wu D."/>
            <person name="Jando M."/>
            <person name="Brambilla E."/>
            <person name="Klenk H.-P."/>
            <person name="Eisen J.A."/>
        </authorList>
    </citation>
    <scope>NUCLEOTIDE SEQUENCE [LARGE SCALE GENOMIC DNA]</scope>
    <source>
        <strain evidence="4">ATCC 8368 / DSM 20162 / CCUG 35730 / CIP 100753 / JCM 10117 / KCTC 9821 / NBRC 16120 / NCIMB 702349 / NCTC 13040</strain>
    </source>
</reference>
<dbReference type="GO" id="GO:0004527">
    <property type="term" value="F:exonuclease activity"/>
    <property type="evidence" value="ECO:0007669"/>
    <property type="project" value="UniProtKB-KW"/>
</dbReference>
<dbReference type="InterPro" id="IPR005135">
    <property type="entry name" value="Endo/exonuclease/phosphatase"/>
</dbReference>
<evidence type="ECO:0000313" key="3">
    <source>
        <dbReference type="EMBL" id="ADG77931.1"/>
    </source>
</evidence>
<dbReference type="PANTHER" id="PTHR41349">
    <property type="match status" value="1"/>
</dbReference>
<organism evidence="3 4">
    <name type="scientific">Tsukamurella paurometabola (strain ATCC 8368 / DSM 20162 / CCUG 35730 / CIP 100753 / JCM 10117 / KCTC 9821 / NBRC 16120 / NCIMB 702349 / NCTC 13040)</name>
    <name type="common">Corynebacterium paurometabolum</name>
    <dbReference type="NCBI Taxonomy" id="521096"/>
    <lineage>
        <taxon>Bacteria</taxon>
        <taxon>Bacillati</taxon>
        <taxon>Actinomycetota</taxon>
        <taxon>Actinomycetes</taxon>
        <taxon>Mycobacteriales</taxon>
        <taxon>Tsukamurellaceae</taxon>
        <taxon>Tsukamurella</taxon>
    </lineage>
</organism>
<dbReference type="PANTHER" id="PTHR41349:SF1">
    <property type="entry name" value="PROTEIN CBG08683"/>
    <property type="match status" value="1"/>
</dbReference>
<feature type="region of interest" description="Disordered" evidence="1">
    <location>
        <begin position="422"/>
        <end position="563"/>
    </location>
</feature>